<feature type="region of interest" description="Disordered" evidence="1">
    <location>
        <begin position="94"/>
        <end position="125"/>
    </location>
</feature>
<protein>
    <submittedName>
        <fullName evidence="2">Uncharacterized protein</fullName>
    </submittedName>
</protein>
<feature type="compositionally biased region" description="Polar residues" evidence="1">
    <location>
        <begin position="104"/>
        <end position="113"/>
    </location>
</feature>
<keyword evidence="3" id="KW-1185">Reference proteome</keyword>
<accession>A0ABR2ZSX5</accession>
<sequence>MEYADSGRRDMHYNNNRRAYQNINHGRDQNINHGGYQNINSGQQIGQVVNQNSAGRDLMNNFYATIADRELSVVFFGDGPFSHWLEQHIKTSGIRSPALGHPTKPNSSSNEGNASRGPVKKLSGL</sequence>
<reference evidence="2 3" key="1">
    <citation type="submission" date="2024-05" db="EMBL/GenBank/DDBJ databases">
        <title>A draft genome resource for the thread blight pathogen Marasmius tenuissimus strain MS-2.</title>
        <authorList>
            <person name="Yulfo-Soto G.E."/>
            <person name="Baruah I.K."/>
            <person name="Amoako-Attah I."/>
            <person name="Bukari Y."/>
            <person name="Meinhardt L.W."/>
            <person name="Bailey B.A."/>
            <person name="Cohen S.P."/>
        </authorList>
    </citation>
    <scope>NUCLEOTIDE SEQUENCE [LARGE SCALE GENOMIC DNA]</scope>
    <source>
        <strain evidence="2 3">MS-2</strain>
    </source>
</reference>
<name>A0ABR2ZSX5_9AGAR</name>
<evidence type="ECO:0000256" key="1">
    <source>
        <dbReference type="SAM" id="MobiDB-lite"/>
    </source>
</evidence>
<evidence type="ECO:0000313" key="3">
    <source>
        <dbReference type="Proteomes" id="UP001437256"/>
    </source>
</evidence>
<comment type="caution">
    <text evidence="2">The sequence shown here is derived from an EMBL/GenBank/DDBJ whole genome shotgun (WGS) entry which is preliminary data.</text>
</comment>
<dbReference type="Proteomes" id="UP001437256">
    <property type="component" value="Unassembled WGS sequence"/>
</dbReference>
<organism evidence="2 3">
    <name type="scientific">Marasmius tenuissimus</name>
    <dbReference type="NCBI Taxonomy" id="585030"/>
    <lineage>
        <taxon>Eukaryota</taxon>
        <taxon>Fungi</taxon>
        <taxon>Dikarya</taxon>
        <taxon>Basidiomycota</taxon>
        <taxon>Agaricomycotina</taxon>
        <taxon>Agaricomycetes</taxon>
        <taxon>Agaricomycetidae</taxon>
        <taxon>Agaricales</taxon>
        <taxon>Marasmiineae</taxon>
        <taxon>Marasmiaceae</taxon>
        <taxon>Marasmius</taxon>
    </lineage>
</organism>
<dbReference type="EMBL" id="JBBXMP010000062">
    <property type="protein sequence ID" value="KAL0064468.1"/>
    <property type="molecule type" value="Genomic_DNA"/>
</dbReference>
<evidence type="ECO:0000313" key="2">
    <source>
        <dbReference type="EMBL" id="KAL0064468.1"/>
    </source>
</evidence>
<gene>
    <name evidence="2" type="ORF">AAF712_008632</name>
</gene>
<proteinExistence type="predicted"/>